<keyword evidence="3" id="KW-1185">Reference proteome</keyword>
<dbReference type="OrthoDB" id="7554925at2"/>
<feature type="transmembrane region" description="Helical" evidence="1">
    <location>
        <begin position="221"/>
        <end position="249"/>
    </location>
</feature>
<feature type="transmembrane region" description="Helical" evidence="1">
    <location>
        <begin position="77"/>
        <end position="99"/>
    </location>
</feature>
<feature type="transmembrane region" description="Helical" evidence="1">
    <location>
        <begin position="20"/>
        <end position="42"/>
    </location>
</feature>
<proteinExistence type="predicted"/>
<dbReference type="RefSeq" id="WP_146569566.1">
    <property type="nucleotide sequence ID" value="NZ_CP042306.1"/>
</dbReference>
<evidence type="ECO:0008006" key="4">
    <source>
        <dbReference type="Google" id="ProtNLM"/>
    </source>
</evidence>
<feature type="transmembrane region" description="Helical" evidence="1">
    <location>
        <begin position="184"/>
        <end position="209"/>
    </location>
</feature>
<evidence type="ECO:0000313" key="2">
    <source>
        <dbReference type="EMBL" id="QDZ06482.1"/>
    </source>
</evidence>
<keyword evidence="1" id="KW-1133">Transmembrane helix</keyword>
<keyword evidence="1" id="KW-0472">Membrane</keyword>
<gene>
    <name evidence="2" type="ORF">FPZ24_02495</name>
</gene>
<sequence length="255" mass="27358">MRLRATTIYADAWAAWRADWNMLTAVAGVFVFLPQLAVQLLVPALPDTSALTSTDPNDPIFRAWMAAFSAWVGAYGIWYVVVLAAMVFGQFALVAVYLAGERTTVGNALNVALRLVSRFVLAWTIWTLPLALVSPLLLWLPFLIMPMIALVGARMSLVGPAILAARPIGAVAAIGRSFTLTRGYMLLLAGVLLSILLAQFLAAMPFLALDQWMTTYAPNPIARAIVVAITAGVATLGTIATALVQVAAWRRLSSS</sequence>
<name>A0A5B8LFP8_9SPHN</name>
<reference evidence="2 3" key="1">
    <citation type="submission" date="2019-07" db="EMBL/GenBank/DDBJ databases">
        <title>Full genome sequence of Sphingomonas sp. 4R-6-7(HKS19).</title>
        <authorList>
            <person name="Im W.-T."/>
        </authorList>
    </citation>
    <scope>NUCLEOTIDE SEQUENCE [LARGE SCALE GENOMIC DNA]</scope>
    <source>
        <strain evidence="2 3">HKS19</strain>
    </source>
</reference>
<dbReference type="KEGG" id="spai:FPZ24_02495"/>
<evidence type="ECO:0000313" key="3">
    <source>
        <dbReference type="Proteomes" id="UP000315673"/>
    </source>
</evidence>
<protein>
    <recommendedName>
        <fullName evidence="4">Glycerophosphoryl diester phosphodiesterase membrane domain-containing protein</fullName>
    </recommendedName>
</protein>
<evidence type="ECO:0000256" key="1">
    <source>
        <dbReference type="SAM" id="Phobius"/>
    </source>
</evidence>
<organism evidence="2 3">
    <name type="scientific">Sphingomonas panacisoli</name>
    <dbReference type="NCBI Taxonomy" id="1813879"/>
    <lineage>
        <taxon>Bacteria</taxon>
        <taxon>Pseudomonadati</taxon>
        <taxon>Pseudomonadota</taxon>
        <taxon>Alphaproteobacteria</taxon>
        <taxon>Sphingomonadales</taxon>
        <taxon>Sphingomonadaceae</taxon>
        <taxon>Sphingomonas</taxon>
    </lineage>
</organism>
<feature type="transmembrane region" description="Helical" evidence="1">
    <location>
        <begin position="111"/>
        <end position="132"/>
    </location>
</feature>
<accession>A0A5B8LFP8</accession>
<keyword evidence="1" id="KW-0812">Transmembrane</keyword>
<dbReference type="EMBL" id="CP042306">
    <property type="protein sequence ID" value="QDZ06482.1"/>
    <property type="molecule type" value="Genomic_DNA"/>
</dbReference>
<dbReference type="AlphaFoldDB" id="A0A5B8LFP8"/>
<dbReference type="Proteomes" id="UP000315673">
    <property type="component" value="Chromosome"/>
</dbReference>